<dbReference type="PANTHER" id="PTHR47506:SF10">
    <property type="entry name" value="TRANSCRIPTIONAL REGULATORY PROTEIN"/>
    <property type="match status" value="1"/>
</dbReference>
<gene>
    <name evidence="6" type="ORF">SAMN05444320_103429</name>
</gene>
<dbReference type="InterPro" id="IPR009057">
    <property type="entry name" value="Homeodomain-like_sf"/>
</dbReference>
<reference evidence="6 7" key="1">
    <citation type="submission" date="2016-11" db="EMBL/GenBank/DDBJ databases">
        <authorList>
            <person name="Jaros S."/>
            <person name="Januszkiewicz K."/>
            <person name="Wedrychowicz H."/>
        </authorList>
    </citation>
    <scope>NUCLEOTIDE SEQUENCE [LARGE SCALE GENOMIC DNA]</scope>
    <source>
        <strain evidence="6 7">DSM 44523</strain>
    </source>
</reference>
<dbReference type="PANTHER" id="PTHR47506">
    <property type="entry name" value="TRANSCRIPTIONAL REGULATORY PROTEIN"/>
    <property type="match status" value="1"/>
</dbReference>
<evidence type="ECO:0000313" key="7">
    <source>
        <dbReference type="Proteomes" id="UP000184501"/>
    </source>
</evidence>
<keyword evidence="1" id="KW-0805">Transcription regulation</keyword>
<dbReference type="OrthoDB" id="9805134at2"/>
<dbReference type="Pfam" id="PF16925">
    <property type="entry name" value="TetR_C_13"/>
    <property type="match status" value="1"/>
</dbReference>
<feature type="domain" description="HTH tetR-type" evidence="5">
    <location>
        <begin position="6"/>
        <end position="66"/>
    </location>
</feature>
<dbReference type="GO" id="GO:0003677">
    <property type="term" value="F:DNA binding"/>
    <property type="evidence" value="ECO:0007669"/>
    <property type="project" value="UniProtKB-UniRule"/>
</dbReference>
<dbReference type="Pfam" id="PF00440">
    <property type="entry name" value="TetR_N"/>
    <property type="match status" value="1"/>
</dbReference>
<proteinExistence type="predicted"/>
<keyword evidence="2 4" id="KW-0238">DNA-binding</keyword>
<dbReference type="InterPro" id="IPR011075">
    <property type="entry name" value="TetR_C"/>
</dbReference>
<evidence type="ECO:0000256" key="3">
    <source>
        <dbReference type="ARBA" id="ARBA00023163"/>
    </source>
</evidence>
<dbReference type="AlphaFoldDB" id="A0A1M5B743"/>
<keyword evidence="7" id="KW-1185">Reference proteome</keyword>
<dbReference type="RefSeq" id="WP_073481870.1">
    <property type="nucleotide sequence ID" value="NZ_FQVN01000003.1"/>
</dbReference>
<feature type="DNA-binding region" description="H-T-H motif" evidence="4">
    <location>
        <begin position="29"/>
        <end position="48"/>
    </location>
</feature>
<dbReference type="Proteomes" id="UP000184501">
    <property type="component" value="Unassembled WGS sequence"/>
</dbReference>
<dbReference type="EMBL" id="FQVN01000003">
    <property type="protein sequence ID" value="SHF38275.1"/>
    <property type="molecule type" value="Genomic_DNA"/>
</dbReference>
<evidence type="ECO:0000256" key="4">
    <source>
        <dbReference type="PROSITE-ProRule" id="PRU00335"/>
    </source>
</evidence>
<organism evidence="6 7">
    <name type="scientific">Streptoalloteichus hindustanus</name>
    <dbReference type="NCBI Taxonomy" id="2017"/>
    <lineage>
        <taxon>Bacteria</taxon>
        <taxon>Bacillati</taxon>
        <taxon>Actinomycetota</taxon>
        <taxon>Actinomycetes</taxon>
        <taxon>Pseudonocardiales</taxon>
        <taxon>Pseudonocardiaceae</taxon>
        <taxon>Streptoalloteichus</taxon>
    </lineage>
</organism>
<evidence type="ECO:0000256" key="1">
    <source>
        <dbReference type="ARBA" id="ARBA00023015"/>
    </source>
</evidence>
<dbReference type="Gene3D" id="1.10.10.60">
    <property type="entry name" value="Homeodomain-like"/>
    <property type="match status" value="1"/>
</dbReference>
<dbReference type="InterPro" id="IPR036271">
    <property type="entry name" value="Tet_transcr_reg_TetR-rel_C_sf"/>
</dbReference>
<dbReference type="STRING" id="2017.SAMN05444320_103429"/>
<evidence type="ECO:0000313" key="6">
    <source>
        <dbReference type="EMBL" id="SHF38275.1"/>
    </source>
</evidence>
<keyword evidence="3" id="KW-0804">Transcription</keyword>
<evidence type="ECO:0000256" key="2">
    <source>
        <dbReference type="ARBA" id="ARBA00023125"/>
    </source>
</evidence>
<dbReference type="InterPro" id="IPR001647">
    <property type="entry name" value="HTH_TetR"/>
</dbReference>
<sequence>MGRPRKFDPDVAVDQAMEVFWRQGYAGTSPQDLVDALGIGRGSLYNAFQGKNQLFHRVLRRYHDQESVRMIELLDRPGPVRRRLRLALETIIEEDFADPDRRGCLAVNTAMELAGRDEEATRLVRRMFDRLERTLRALVEEGQRSGEIAPGRDAGALAGFLLSAINGMRVLTKTAEHPDQLRRVVDATLDLL</sequence>
<dbReference type="SUPFAM" id="SSF48498">
    <property type="entry name" value="Tetracyclin repressor-like, C-terminal domain"/>
    <property type="match status" value="1"/>
</dbReference>
<dbReference type="SUPFAM" id="SSF46689">
    <property type="entry name" value="Homeodomain-like"/>
    <property type="match status" value="1"/>
</dbReference>
<accession>A0A1M5B743</accession>
<name>A0A1M5B743_STRHI</name>
<dbReference type="PROSITE" id="PS50977">
    <property type="entry name" value="HTH_TETR_2"/>
    <property type="match status" value="1"/>
</dbReference>
<evidence type="ECO:0000259" key="5">
    <source>
        <dbReference type="PROSITE" id="PS50977"/>
    </source>
</evidence>
<protein>
    <submittedName>
        <fullName evidence="6">Transcriptional regulator, TetR family</fullName>
    </submittedName>
</protein>
<dbReference type="Gene3D" id="1.10.357.10">
    <property type="entry name" value="Tetracycline Repressor, domain 2"/>
    <property type="match status" value="1"/>
</dbReference>